<dbReference type="Pfam" id="PF00011">
    <property type="entry name" value="HSP20"/>
    <property type="match status" value="1"/>
</dbReference>
<dbReference type="InterPro" id="IPR008978">
    <property type="entry name" value="HSP20-like_chaperone"/>
</dbReference>
<gene>
    <name evidence="4" type="ORF">ICL07_20035</name>
</gene>
<evidence type="ECO:0000256" key="2">
    <source>
        <dbReference type="RuleBase" id="RU003616"/>
    </source>
</evidence>
<evidence type="ECO:0000259" key="3">
    <source>
        <dbReference type="PROSITE" id="PS01031"/>
    </source>
</evidence>
<comment type="caution">
    <text evidence="4">The sequence shown here is derived from an EMBL/GenBank/DDBJ whole genome shotgun (WGS) entry which is preliminary data.</text>
</comment>
<evidence type="ECO:0000313" key="4">
    <source>
        <dbReference type="EMBL" id="MBC9932687.1"/>
    </source>
</evidence>
<sequence>MSLVRSYREPLTNLPTLFENLLNRGVLSWGNANNSSSGTTIPTLNIRETDEDFLVELAAPGMKKEDFKIHLDGNNLCISSERNINEEEPGNGKYSYKEFSYQSFKRTVTLPSNVVDEEKIQARYDSGILSLKIPKKEEVKKKAPRLIAIN</sequence>
<comment type="similarity">
    <text evidence="1 2">Belongs to the small heat shock protein (HSP20) family.</text>
</comment>
<name>A0ABR7TQE5_9BACT</name>
<dbReference type="Proteomes" id="UP000659124">
    <property type="component" value="Unassembled WGS sequence"/>
</dbReference>
<dbReference type="SUPFAM" id="SSF49764">
    <property type="entry name" value="HSP20-like chaperones"/>
    <property type="match status" value="1"/>
</dbReference>
<dbReference type="RefSeq" id="WP_188089828.1">
    <property type="nucleotide sequence ID" value="NZ_JACVFC010000003.1"/>
</dbReference>
<protein>
    <submittedName>
        <fullName evidence="4">Hsp20/alpha crystallin family protein</fullName>
    </submittedName>
</protein>
<dbReference type="Gene3D" id="2.60.40.790">
    <property type="match status" value="1"/>
</dbReference>
<organism evidence="4 5">
    <name type="scientific">Chitinophaga qingshengii</name>
    <dbReference type="NCBI Taxonomy" id="1569794"/>
    <lineage>
        <taxon>Bacteria</taxon>
        <taxon>Pseudomonadati</taxon>
        <taxon>Bacteroidota</taxon>
        <taxon>Chitinophagia</taxon>
        <taxon>Chitinophagales</taxon>
        <taxon>Chitinophagaceae</taxon>
        <taxon>Chitinophaga</taxon>
    </lineage>
</organism>
<dbReference type="InterPro" id="IPR002068">
    <property type="entry name" value="A-crystallin/Hsp20_dom"/>
</dbReference>
<accession>A0ABR7TQE5</accession>
<evidence type="ECO:0000313" key="5">
    <source>
        <dbReference type="Proteomes" id="UP000659124"/>
    </source>
</evidence>
<keyword evidence="5" id="KW-1185">Reference proteome</keyword>
<dbReference type="PROSITE" id="PS01031">
    <property type="entry name" value="SHSP"/>
    <property type="match status" value="1"/>
</dbReference>
<reference evidence="4 5" key="1">
    <citation type="submission" date="2020-09" db="EMBL/GenBank/DDBJ databases">
        <title>Genome sequences of type strains of Chitinophaga qingshengii and Chitinophaga varians.</title>
        <authorList>
            <person name="Kittiwongwattana C."/>
        </authorList>
    </citation>
    <scope>NUCLEOTIDE SEQUENCE [LARGE SCALE GENOMIC DNA]</scope>
    <source>
        <strain evidence="4 5">JCM 30026</strain>
    </source>
</reference>
<proteinExistence type="inferred from homology"/>
<evidence type="ECO:0000256" key="1">
    <source>
        <dbReference type="PROSITE-ProRule" id="PRU00285"/>
    </source>
</evidence>
<dbReference type="PANTHER" id="PTHR11527">
    <property type="entry name" value="HEAT-SHOCK PROTEIN 20 FAMILY MEMBER"/>
    <property type="match status" value="1"/>
</dbReference>
<dbReference type="InterPro" id="IPR031107">
    <property type="entry name" value="Small_HSP"/>
</dbReference>
<dbReference type="CDD" id="cd06464">
    <property type="entry name" value="ACD_sHsps-like"/>
    <property type="match status" value="1"/>
</dbReference>
<dbReference type="EMBL" id="JACVFC010000003">
    <property type="protein sequence ID" value="MBC9932687.1"/>
    <property type="molecule type" value="Genomic_DNA"/>
</dbReference>
<feature type="domain" description="SHSP" evidence="3">
    <location>
        <begin position="35"/>
        <end position="150"/>
    </location>
</feature>